<name>A0A844H4A4_9RHOB</name>
<feature type="compositionally biased region" description="Basic and acidic residues" evidence="1">
    <location>
        <begin position="66"/>
        <end position="80"/>
    </location>
</feature>
<accession>A0A844H4A4</accession>
<feature type="compositionally biased region" description="Basic and acidic residues" evidence="1">
    <location>
        <begin position="16"/>
        <end position="36"/>
    </location>
</feature>
<dbReference type="OrthoDB" id="7776057at2"/>
<evidence type="ECO:0000256" key="1">
    <source>
        <dbReference type="SAM" id="MobiDB-lite"/>
    </source>
</evidence>
<evidence type="ECO:0000313" key="3">
    <source>
        <dbReference type="Proteomes" id="UP000442533"/>
    </source>
</evidence>
<feature type="region of interest" description="Disordered" evidence="1">
    <location>
        <begin position="1"/>
        <end position="80"/>
    </location>
</feature>
<organism evidence="2 3">
    <name type="scientific">Paracoccus limosus</name>
    <dbReference type="NCBI Taxonomy" id="913252"/>
    <lineage>
        <taxon>Bacteria</taxon>
        <taxon>Pseudomonadati</taxon>
        <taxon>Pseudomonadota</taxon>
        <taxon>Alphaproteobacteria</taxon>
        <taxon>Rhodobacterales</taxon>
        <taxon>Paracoccaceae</taxon>
        <taxon>Paracoccus</taxon>
    </lineage>
</organism>
<gene>
    <name evidence="2" type="ORF">GL279_01030</name>
</gene>
<dbReference type="RefSeq" id="WP_155062736.1">
    <property type="nucleotide sequence ID" value="NZ_WMIF01000001.1"/>
</dbReference>
<proteinExistence type="predicted"/>
<sequence>MTPEKPTQKDYPATAPKRENGQGRHEGMPHRPEEFLRGQPEQNPPEQGKSWPSRPGGAKPDTAMCENRDRPGFVDKDEDC</sequence>
<protein>
    <submittedName>
        <fullName evidence="2">Uncharacterized protein</fullName>
    </submittedName>
</protein>
<dbReference type="AlphaFoldDB" id="A0A844H4A4"/>
<dbReference type="EMBL" id="WMIF01000001">
    <property type="protein sequence ID" value="MTH33178.1"/>
    <property type="molecule type" value="Genomic_DNA"/>
</dbReference>
<evidence type="ECO:0000313" key="2">
    <source>
        <dbReference type="EMBL" id="MTH33178.1"/>
    </source>
</evidence>
<dbReference type="Proteomes" id="UP000442533">
    <property type="component" value="Unassembled WGS sequence"/>
</dbReference>
<reference evidence="2 3" key="1">
    <citation type="submission" date="2019-11" db="EMBL/GenBank/DDBJ databases">
        <authorList>
            <person name="Dong K."/>
        </authorList>
    </citation>
    <scope>NUCLEOTIDE SEQUENCE [LARGE SCALE GENOMIC DNA]</scope>
    <source>
        <strain evidence="2 3">JCM 17370</strain>
    </source>
</reference>
<comment type="caution">
    <text evidence="2">The sequence shown here is derived from an EMBL/GenBank/DDBJ whole genome shotgun (WGS) entry which is preliminary data.</text>
</comment>
<keyword evidence="3" id="KW-1185">Reference proteome</keyword>